<dbReference type="Proteomes" id="UP001151699">
    <property type="component" value="Chromosome A"/>
</dbReference>
<evidence type="ECO:0000256" key="3">
    <source>
        <dbReference type="ARBA" id="ARBA00022729"/>
    </source>
</evidence>
<keyword evidence="2 6" id="KW-0645">Protease</keyword>
<dbReference type="OrthoDB" id="1735038at2759"/>
<dbReference type="InterPro" id="IPR042269">
    <property type="entry name" value="Ser_carbopepase_S28_SKS"/>
</dbReference>
<dbReference type="GO" id="GO:0070008">
    <property type="term" value="F:serine-type exopeptidase activity"/>
    <property type="evidence" value="ECO:0007669"/>
    <property type="project" value="InterPro"/>
</dbReference>
<keyword evidence="7" id="KW-1185">Reference proteome</keyword>
<comment type="similarity">
    <text evidence="1">Belongs to the peptidase S28 family.</text>
</comment>
<keyword evidence="5" id="KW-0325">Glycoprotein</keyword>
<reference evidence="6" key="1">
    <citation type="submission" date="2022-07" db="EMBL/GenBank/DDBJ databases">
        <authorList>
            <person name="Trinca V."/>
            <person name="Uliana J.V.C."/>
            <person name="Torres T.T."/>
            <person name="Ward R.J."/>
            <person name="Monesi N."/>
        </authorList>
    </citation>
    <scope>NUCLEOTIDE SEQUENCE</scope>
    <source>
        <strain evidence="6">HSMRA1968</strain>
        <tissue evidence="6">Whole embryos</tissue>
    </source>
</reference>
<evidence type="ECO:0000256" key="4">
    <source>
        <dbReference type="ARBA" id="ARBA00022801"/>
    </source>
</evidence>
<evidence type="ECO:0000256" key="1">
    <source>
        <dbReference type="ARBA" id="ARBA00011079"/>
    </source>
</evidence>
<dbReference type="GO" id="GO:0006508">
    <property type="term" value="P:proteolysis"/>
    <property type="evidence" value="ECO:0007669"/>
    <property type="project" value="UniProtKB-KW"/>
</dbReference>
<dbReference type="PANTHER" id="PTHR11010">
    <property type="entry name" value="PROTEASE S28 PRO-X CARBOXYPEPTIDASE-RELATED"/>
    <property type="match status" value="1"/>
</dbReference>
<gene>
    <name evidence="6" type="primary">Prss16_3</name>
    <name evidence="6" type="ORF">Bhyg_05204</name>
</gene>
<dbReference type="AlphaFoldDB" id="A0A9Q0NGN9"/>
<evidence type="ECO:0000313" key="6">
    <source>
        <dbReference type="EMBL" id="KAJ6649961.1"/>
    </source>
</evidence>
<evidence type="ECO:0000313" key="7">
    <source>
        <dbReference type="Proteomes" id="UP001151699"/>
    </source>
</evidence>
<organism evidence="6 7">
    <name type="scientific">Pseudolycoriella hygida</name>
    <dbReference type="NCBI Taxonomy" id="35572"/>
    <lineage>
        <taxon>Eukaryota</taxon>
        <taxon>Metazoa</taxon>
        <taxon>Ecdysozoa</taxon>
        <taxon>Arthropoda</taxon>
        <taxon>Hexapoda</taxon>
        <taxon>Insecta</taxon>
        <taxon>Pterygota</taxon>
        <taxon>Neoptera</taxon>
        <taxon>Endopterygota</taxon>
        <taxon>Diptera</taxon>
        <taxon>Nematocera</taxon>
        <taxon>Sciaroidea</taxon>
        <taxon>Sciaridae</taxon>
        <taxon>Pseudolycoriella</taxon>
    </lineage>
</organism>
<comment type="caution">
    <text evidence="6">The sequence shown here is derived from an EMBL/GenBank/DDBJ whole genome shotgun (WGS) entry which is preliminary data.</text>
</comment>
<dbReference type="PANTHER" id="PTHR11010:SF5">
    <property type="entry name" value="RE36938P-RELATED"/>
    <property type="match status" value="1"/>
</dbReference>
<keyword evidence="3" id="KW-0732">Signal</keyword>
<dbReference type="EMBL" id="WJQU01000001">
    <property type="protein sequence ID" value="KAJ6649961.1"/>
    <property type="molecule type" value="Genomic_DNA"/>
</dbReference>
<evidence type="ECO:0000256" key="2">
    <source>
        <dbReference type="ARBA" id="ARBA00022670"/>
    </source>
</evidence>
<dbReference type="Pfam" id="PF05577">
    <property type="entry name" value="Peptidase_S28"/>
    <property type="match status" value="1"/>
</dbReference>
<proteinExistence type="inferred from homology"/>
<dbReference type="GO" id="GO:0008239">
    <property type="term" value="F:dipeptidyl-peptidase activity"/>
    <property type="evidence" value="ECO:0007669"/>
    <property type="project" value="TreeGrafter"/>
</dbReference>
<dbReference type="SUPFAM" id="SSF53474">
    <property type="entry name" value="alpha/beta-Hydrolases"/>
    <property type="match status" value="2"/>
</dbReference>
<evidence type="ECO:0000256" key="5">
    <source>
        <dbReference type="ARBA" id="ARBA00023180"/>
    </source>
</evidence>
<dbReference type="InterPro" id="IPR008758">
    <property type="entry name" value="Peptidase_S28"/>
</dbReference>
<accession>A0A9Q0NGN9</accession>
<dbReference type="InterPro" id="IPR029058">
    <property type="entry name" value="AB_hydrolase_fold"/>
</dbReference>
<keyword evidence="4" id="KW-0378">Hydrolase</keyword>
<name>A0A9Q0NGN9_9DIPT</name>
<dbReference type="Gene3D" id="1.20.120.980">
    <property type="entry name" value="Serine carboxypeptidase S28, SKS domain"/>
    <property type="match status" value="1"/>
</dbReference>
<dbReference type="Gene3D" id="3.40.50.1820">
    <property type="entry name" value="alpha/beta hydrolase"/>
    <property type="match status" value="1"/>
</dbReference>
<protein>
    <submittedName>
        <fullName evidence="6">Thymus-specific serine protease</fullName>
    </submittedName>
</protein>
<sequence>MENCLIAVSAATDDFFFSEKYIPTPVHVPAAFIHNGSYFPKLDHFRPQDTRTVTFHYRLNLDHYRFGGPIYIFVNGADETTTEWIEIEQAVADIATLVTTLYDHLGKDEPVPVILWGTGYGATLATFARKKFPHLITGVFASSGTFRAEVFDTSYHDSLSGNLLRLGSLDCHSRVRNAFDVLLYLFENNQGEYIRDRLRLCGIVDPDDTQEVGLLFELFIDLISNYIRQQQLFGITSFCRDMQYYPADNLNNLIRWAVYVHGYEFEDCLNTNYTQLIGRLADTNWETSVYPRLRMYAYLRCTQIAAFRITSDYDMTAFPSLLDAEYHFRFCEDIFGERFGSW</sequence>